<dbReference type="PROSITE" id="PS01032">
    <property type="entry name" value="PPM_1"/>
    <property type="match status" value="1"/>
</dbReference>
<evidence type="ECO:0000256" key="3">
    <source>
        <dbReference type="ARBA" id="ARBA00022912"/>
    </source>
</evidence>
<reference evidence="7" key="1">
    <citation type="submission" date="2017-02" db="UniProtKB">
        <authorList>
            <consortium name="WormBaseParasite"/>
        </authorList>
    </citation>
    <scope>IDENTIFICATION</scope>
</reference>
<evidence type="ECO:0000256" key="2">
    <source>
        <dbReference type="ARBA" id="ARBA00022801"/>
    </source>
</evidence>
<dbReference type="SUPFAM" id="SSF81606">
    <property type="entry name" value="PP2C-like"/>
    <property type="match status" value="1"/>
</dbReference>
<dbReference type="Pfam" id="PF00481">
    <property type="entry name" value="PP2C"/>
    <property type="match status" value="1"/>
</dbReference>
<evidence type="ECO:0000256" key="1">
    <source>
        <dbReference type="ARBA" id="ARBA00022723"/>
    </source>
</evidence>
<evidence type="ECO:0000313" key="6">
    <source>
        <dbReference type="Proteomes" id="UP000038045"/>
    </source>
</evidence>
<dbReference type="InterPro" id="IPR015655">
    <property type="entry name" value="PP2C"/>
</dbReference>
<dbReference type="InterPro" id="IPR036457">
    <property type="entry name" value="PPM-type-like_dom_sf"/>
</dbReference>
<evidence type="ECO:0000313" key="7">
    <source>
        <dbReference type="WBParaSite" id="PTRK_0001005800.1"/>
    </source>
</evidence>
<proteinExistence type="inferred from homology"/>
<dbReference type="GO" id="GO:0046872">
    <property type="term" value="F:metal ion binding"/>
    <property type="evidence" value="ECO:0007669"/>
    <property type="project" value="UniProtKB-KW"/>
</dbReference>
<protein>
    <submittedName>
        <fullName evidence="7">PPM-type phosphatase domain-containing protein</fullName>
    </submittedName>
</protein>
<dbReference type="GO" id="GO:0004722">
    <property type="term" value="F:protein serine/threonine phosphatase activity"/>
    <property type="evidence" value="ECO:0007669"/>
    <property type="project" value="InterPro"/>
</dbReference>
<keyword evidence="1" id="KW-0479">Metal-binding</keyword>
<dbReference type="PANTHER" id="PTHR47992">
    <property type="entry name" value="PROTEIN PHOSPHATASE"/>
    <property type="match status" value="1"/>
</dbReference>
<dbReference type="InterPro" id="IPR000222">
    <property type="entry name" value="PP2C_BS"/>
</dbReference>
<sequence>MEDTNNLLERHHENKDESEVQRYQTNYHITACSQQGGRKYMEDRCQLELKRNENGEMEYIFAGVYDGHGGDEASKYTRQHLLENIKVENGFLSYNDKEFLEAIRNGFLKTHKEMELEHVNWKKHQNGYNSTAGTTVTIMFIRNGKLYIGHAGDSAIFIIKKGEDRNDLSVKMATKEHKPNDKMELERINCSGGKVIRKNNCHRVVWQRSQTAHLLDSRFATTDIPFLAIARALGDFWSYNYSTNQYVVSPDPDCFTIDIDDDFMGFILCSDGVTGTLSENELSKLIKNVKDNHKKNNSGDDYNNYARLIVDQAISPISFTRSDNTTAIAIMCEKSKYEDDSSKSQKDNLTMFDLDEELTLYPKDCVVIKAKSQERKRTPYVKITYRGSKDPAYQQSQCIIGPGFEVEDISEIVANEGFTDDGSYIFYDKPCYLKVTKDQKFILDISKNESKNDVLLSTLENIGCKVLCLTHEYRCRCSIKMTVKIEIARSNIINSRIKFLKNEQLTKVNENSGIVNITTESSKNIFSYLRDKFPILNFYKRKQDNPDLKHFNSLTALPSQSNQANKTGIFSRSFDNFERLKYIDEGETNEVISIKESQSRKIKRKFNATYCNKENEDCELNPPPEKKNRLWNIVTNIVSSLSHKKE</sequence>
<dbReference type="CDD" id="cd00143">
    <property type="entry name" value="PP2Cc"/>
    <property type="match status" value="1"/>
</dbReference>
<keyword evidence="3 4" id="KW-0904">Protein phosphatase</keyword>
<dbReference type="PROSITE" id="PS51746">
    <property type="entry name" value="PPM_2"/>
    <property type="match status" value="1"/>
</dbReference>
<evidence type="ECO:0000259" key="5">
    <source>
        <dbReference type="PROSITE" id="PS51746"/>
    </source>
</evidence>
<dbReference type="Gene3D" id="3.60.40.10">
    <property type="entry name" value="PPM-type phosphatase domain"/>
    <property type="match status" value="1"/>
</dbReference>
<keyword evidence="6" id="KW-1185">Reference proteome</keyword>
<feature type="domain" description="PPM-type phosphatase" evidence="5">
    <location>
        <begin position="28"/>
        <end position="332"/>
    </location>
</feature>
<accession>A0A0N4ZNE4</accession>
<keyword evidence="2 4" id="KW-0378">Hydrolase</keyword>
<dbReference type="SMART" id="SM00332">
    <property type="entry name" value="PP2Cc"/>
    <property type="match status" value="1"/>
</dbReference>
<comment type="similarity">
    <text evidence="4">Belongs to the PP2C family.</text>
</comment>
<name>A0A0N4ZNE4_PARTI</name>
<organism evidence="6 7">
    <name type="scientific">Parastrongyloides trichosuri</name>
    <name type="common">Possum-specific nematode worm</name>
    <dbReference type="NCBI Taxonomy" id="131310"/>
    <lineage>
        <taxon>Eukaryota</taxon>
        <taxon>Metazoa</taxon>
        <taxon>Ecdysozoa</taxon>
        <taxon>Nematoda</taxon>
        <taxon>Chromadorea</taxon>
        <taxon>Rhabditida</taxon>
        <taxon>Tylenchina</taxon>
        <taxon>Panagrolaimomorpha</taxon>
        <taxon>Strongyloidoidea</taxon>
        <taxon>Strongyloididae</taxon>
        <taxon>Parastrongyloides</taxon>
    </lineage>
</organism>
<dbReference type="InterPro" id="IPR001932">
    <property type="entry name" value="PPM-type_phosphatase-like_dom"/>
</dbReference>
<dbReference type="STRING" id="131310.A0A0N4ZNE4"/>
<dbReference type="AlphaFoldDB" id="A0A0N4ZNE4"/>
<dbReference type="Proteomes" id="UP000038045">
    <property type="component" value="Unplaced"/>
</dbReference>
<dbReference type="WBParaSite" id="PTRK_0001005800.1">
    <property type="protein sequence ID" value="PTRK_0001005800.1"/>
    <property type="gene ID" value="PTRK_0001005800"/>
</dbReference>
<evidence type="ECO:0000256" key="4">
    <source>
        <dbReference type="RuleBase" id="RU003465"/>
    </source>
</evidence>